<evidence type="ECO:0000256" key="1">
    <source>
        <dbReference type="SAM" id="Phobius"/>
    </source>
</evidence>
<evidence type="ECO:0000313" key="3">
    <source>
        <dbReference type="EMBL" id="KAF7319601.1"/>
    </source>
</evidence>
<dbReference type="OrthoDB" id="3261349at2759"/>
<comment type="caution">
    <text evidence="3">The sequence shown here is derived from an EMBL/GenBank/DDBJ whole genome shotgun (WGS) entry which is preliminary data.</text>
</comment>
<feature type="transmembrane region" description="Helical" evidence="1">
    <location>
        <begin position="106"/>
        <end position="124"/>
    </location>
</feature>
<accession>A0A8H6TMX0</accession>
<feature type="transmembrane region" description="Helical" evidence="1">
    <location>
        <begin position="136"/>
        <end position="156"/>
    </location>
</feature>
<name>A0A8H6TMX0_MYCCL</name>
<gene>
    <name evidence="3" type="ORF">HMN09_00300200</name>
</gene>
<keyword evidence="1" id="KW-1133">Transmembrane helix</keyword>
<feature type="transmembrane region" description="Helical" evidence="1">
    <location>
        <begin position="51"/>
        <end position="73"/>
    </location>
</feature>
<dbReference type="Pfam" id="PF20151">
    <property type="entry name" value="DUF6533"/>
    <property type="match status" value="1"/>
</dbReference>
<dbReference type="AlphaFoldDB" id="A0A8H6TMX0"/>
<feature type="transmembrane region" description="Helical" evidence="1">
    <location>
        <begin position="188"/>
        <end position="210"/>
    </location>
</feature>
<protein>
    <submittedName>
        <fullName evidence="3">MCU domain-containing protein</fullName>
    </submittedName>
</protein>
<reference evidence="3" key="1">
    <citation type="submission" date="2020-05" db="EMBL/GenBank/DDBJ databases">
        <title>Mycena genomes resolve the evolution of fungal bioluminescence.</title>
        <authorList>
            <person name="Tsai I.J."/>
        </authorList>
    </citation>
    <scope>NUCLEOTIDE SEQUENCE</scope>
    <source>
        <strain evidence="3">110903Hualien_Pintung</strain>
    </source>
</reference>
<evidence type="ECO:0000313" key="4">
    <source>
        <dbReference type="Proteomes" id="UP000613580"/>
    </source>
</evidence>
<feature type="transmembrane region" description="Helical" evidence="1">
    <location>
        <begin position="12"/>
        <end position="30"/>
    </location>
</feature>
<keyword evidence="1" id="KW-0472">Membrane</keyword>
<evidence type="ECO:0000259" key="2">
    <source>
        <dbReference type="Pfam" id="PF20151"/>
    </source>
</evidence>
<keyword evidence="4" id="KW-1185">Reference proteome</keyword>
<dbReference type="InterPro" id="IPR045340">
    <property type="entry name" value="DUF6533"/>
</dbReference>
<feature type="transmembrane region" description="Helical" evidence="1">
    <location>
        <begin position="242"/>
        <end position="261"/>
    </location>
</feature>
<dbReference type="EMBL" id="JACAZE010000003">
    <property type="protein sequence ID" value="KAF7319601.1"/>
    <property type="molecule type" value="Genomic_DNA"/>
</dbReference>
<proteinExistence type="predicted"/>
<dbReference type="Proteomes" id="UP000613580">
    <property type="component" value="Unassembled WGS sequence"/>
</dbReference>
<organism evidence="3 4">
    <name type="scientific">Mycena chlorophos</name>
    <name type="common">Agaric fungus</name>
    <name type="synonym">Agaricus chlorophos</name>
    <dbReference type="NCBI Taxonomy" id="658473"/>
    <lineage>
        <taxon>Eukaryota</taxon>
        <taxon>Fungi</taxon>
        <taxon>Dikarya</taxon>
        <taxon>Basidiomycota</taxon>
        <taxon>Agaricomycotina</taxon>
        <taxon>Agaricomycetes</taxon>
        <taxon>Agaricomycetidae</taxon>
        <taxon>Agaricales</taxon>
        <taxon>Marasmiineae</taxon>
        <taxon>Mycenaceae</taxon>
        <taxon>Mycena</taxon>
    </lineage>
</organism>
<keyword evidence="1" id="KW-0812">Transmembrane</keyword>
<feature type="domain" description="DUF6533" evidence="2">
    <location>
        <begin position="15"/>
        <end position="62"/>
    </location>
</feature>
<sequence length="371" mass="40851">MDSDEYAEPLNVYHCVNAASFTLLLYDYALTLDWEVSRYWSRRSNLNWPTFLFYLNRYGTLAGNIPVALTAFWTSVPTASKVKVRVFVSASSQTHLFTSCKALDSYHQYFVILSQIVIGLLLLLRTYALYDRSRLVLAFMLAFGVGMIALGLWATLDSHHSSPQGSPVVALYIGCEYLVPKEESTSLIVAWLAMGAYDVMIFGLTLARALTEWFRTRSARVPGEGRSSTPTLLQVLMRDGTIYFGVIALFNFGNIITFAIGGPTTRGILDTATNIISSLAISRLMLNLRDPSLSHAYRHHDPSESAPYSSSGGSRLPLSTVDAGVFSTHLDMDAELREMNADTTTVELDLDGSGSRVYDSGPSLALSSLRG</sequence>